<keyword evidence="3" id="KW-1185">Reference proteome</keyword>
<dbReference type="InterPro" id="IPR016187">
    <property type="entry name" value="CTDL_fold"/>
</dbReference>
<evidence type="ECO:0000256" key="1">
    <source>
        <dbReference type="SAM" id="SignalP"/>
    </source>
</evidence>
<dbReference type="SUPFAM" id="SSF56436">
    <property type="entry name" value="C-type lectin-like"/>
    <property type="match status" value="2"/>
</dbReference>
<name>A0A368GUN9_ANCCA</name>
<dbReference type="InterPro" id="IPR016186">
    <property type="entry name" value="C-type_lectin-like/link_sf"/>
</dbReference>
<accession>A0A368GUN9</accession>
<dbReference type="OrthoDB" id="10422380at2759"/>
<keyword evidence="1" id="KW-0732">Signal</keyword>
<gene>
    <name evidence="2" type="ORF">ANCCAN_05781</name>
</gene>
<dbReference type="EMBL" id="JOJR01000051">
    <property type="protein sequence ID" value="RCN48096.1"/>
    <property type="molecule type" value="Genomic_DNA"/>
</dbReference>
<dbReference type="CDD" id="cd00037">
    <property type="entry name" value="CLECT"/>
    <property type="match status" value="1"/>
</dbReference>
<reference evidence="2 3" key="1">
    <citation type="submission" date="2014-10" db="EMBL/GenBank/DDBJ databases">
        <title>Draft genome of the hookworm Ancylostoma caninum.</title>
        <authorList>
            <person name="Mitreva M."/>
        </authorList>
    </citation>
    <scope>NUCLEOTIDE SEQUENCE [LARGE SCALE GENOMIC DNA]</scope>
    <source>
        <strain evidence="2 3">Baltimore</strain>
    </source>
</reference>
<feature type="chain" id="PRO_5016977553" description="C-type lectin domain-containing protein" evidence="1">
    <location>
        <begin position="19"/>
        <end position="336"/>
    </location>
</feature>
<organism evidence="2 3">
    <name type="scientific">Ancylostoma caninum</name>
    <name type="common">Dog hookworm</name>
    <dbReference type="NCBI Taxonomy" id="29170"/>
    <lineage>
        <taxon>Eukaryota</taxon>
        <taxon>Metazoa</taxon>
        <taxon>Ecdysozoa</taxon>
        <taxon>Nematoda</taxon>
        <taxon>Chromadorea</taxon>
        <taxon>Rhabditida</taxon>
        <taxon>Rhabditina</taxon>
        <taxon>Rhabditomorpha</taxon>
        <taxon>Strongyloidea</taxon>
        <taxon>Ancylostomatidae</taxon>
        <taxon>Ancylostomatinae</taxon>
        <taxon>Ancylostoma</taxon>
    </lineage>
</organism>
<feature type="signal peptide" evidence="1">
    <location>
        <begin position="1"/>
        <end position="18"/>
    </location>
</feature>
<evidence type="ECO:0000313" key="3">
    <source>
        <dbReference type="Proteomes" id="UP000252519"/>
    </source>
</evidence>
<dbReference type="AlphaFoldDB" id="A0A368GUN9"/>
<proteinExistence type="predicted"/>
<evidence type="ECO:0008006" key="4">
    <source>
        <dbReference type="Google" id="ProtNLM"/>
    </source>
</evidence>
<dbReference type="Proteomes" id="UP000252519">
    <property type="component" value="Unassembled WGS sequence"/>
</dbReference>
<protein>
    <recommendedName>
        <fullName evidence="4">C-type lectin domain-containing protein</fullName>
    </recommendedName>
</protein>
<sequence>MRTCRYLYILLIAQVVFTSKDDGAAEVTVSSAPTLKSETNGPHGPSLVCGKRKAKSIKYKRKDGSEVTHYIIHFHHITWIKASLFCRNKGMTLGLFKEANEPTEVIEKYRQKHCKNCKMLVWVKNAGNLHRSRNKCVFLMLNNAVSGRTACTNNLDGFICTGKEIKKNLHHLIKKVLTPPLVKMVHTRPPVKRKRNQQKVITYARKDGTTAKFCVLKSTQTLTWNTARNACCKIGYRLGIFEDIREAKHVMNTVRRRRCQDCDGLMWMGGVRKRKENSCPAVTLLKPKSLRINCNHKVGEESRRPIIGFVCSKIQKPKHQLHTSVSNRISEDHGNK</sequence>
<evidence type="ECO:0000313" key="2">
    <source>
        <dbReference type="EMBL" id="RCN48096.1"/>
    </source>
</evidence>
<dbReference type="Gene3D" id="3.10.100.10">
    <property type="entry name" value="Mannose-Binding Protein A, subunit A"/>
    <property type="match status" value="1"/>
</dbReference>
<comment type="caution">
    <text evidence="2">The sequence shown here is derived from an EMBL/GenBank/DDBJ whole genome shotgun (WGS) entry which is preliminary data.</text>
</comment>